<dbReference type="GeneID" id="28866846"/>
<keyword evidence="2" id="KW-1185">Reference proteome</keyword>
<dbReference type="KEGG" id="chig:CH63R_07765"/>
<dbReference type="RefSeq" id="XP_018157517.1">
    <property type="nucleotide sequence ID" value="XM_018302739.1"/>
</dbReference>
<sequence>MTERLGGLESRDEINVTEMLGSPEAAPQGWLRKRKVKVYDKLQEQWRVVERLWGDSIGPNVSQISHD</sequence>
<gene>
    <name evidence="1" type="ORF">CH63R_07765</name>
</gene>
<accession>A0A1B7YAU5</accession>
<evidence type="ECO:0000313" key="2">
    <source>
        <dbReference type="Proteomes" id="UP000092177"/>
    </source>
</evidence>
<dbReference type="EMBL" id="LTAN01000005">
    <property type="protein sequence ID" value="OBR09000.1"/>
    <property type="molecule type" value="Genomic_DNA"/>
</dbReference>
<protein>
    <submittedName>
        <fullName evidence="1">Uncharacterized protein</fullName>
    </submittedName>
</protein>
<comment type="caution">
    <text evidence="1">The sequence shown here is derived from an EMBL/GenBank/DDBJ whole genome shotgun (WGS) entry which is preliminary data.</text>
</comment>
<dbReference type="Proteomes" id="UP000092177">
    <property type="component" value="Chromosome 5"/>
</dbReference>
<proteinExistence type="predicted"/>
<name>A0A1B7YAU5_COLHI</name>
<dbReference type="VEuPathDB" id="FungiDB:CH63R_07765"/>
<reference evidence="2" key="1">
    <citation type="journal article" date="2017" name="BMC Genomics">
        <title>Gapless genome assembly of Colletotrichum higginsianum reveals chromosome structure and association of transposable elements with secondary metabolite gene clusters.</title>
        <authorList>
            <person name="Dallery J.-F."/>
            <person name="Lapalu N."/>
            <person name="Zampounis A."/>
            <person name="Pigne S."/>
            <person name="Luyten I."/>
            <person name="Amselem J."/>
            <person name="Wittenberg A.H.J."/>
            <person name="Zhou S."/>
            <person name="de Queiroz M.V."/>
            <person name="Robin G.P."/>
            <person name="Auger A."/>
            <person name="Hainaut M."/>
            <person name="Henrissat B."/>
            <person name="Kim K.-T."/>
            <person name="Lee Y.-H."/>
            <person name="Lespinet O."/>
            <person name="Schwartz D.C."/>
            <person name="Thon M.R."/>
            <person name="O'Connell R.J."/>
        </authorList>
    </citation>
    <scope>NUCLEOTIDE SEQUENCE [LARGE SCALE GENOMIC DNA]</scope>
    <source>
        <strain evidence="2">IMI 349063</strain>
    </source>
</reference>
<dbReference type="AlphaFoldDB" id="A0A1B7YAU5"/>
<evidence type="ECO:0000313" key="1">
    <source>
        <dbReference type="EMBL" id="OBR09000.1"/>
    </source>
</evidence>
<organism evidence="1 2">
    <name type="scientific">Colletotrichum higginsianum (strain IMI 349063)</name>
    <name type="common">Crucifer anthracnose fungus</name>
    <dbReference type="NCBI Taxonomy" id="759273"/>
    <lineage>
        <taxon>Eukaryota</taxon>
        <taxon>Fungi</taxon>
        <taxon>Dikarya</taxon>
        <taxon>Ascomycota</taxon>
        <taxon>Pezizomycotina</taxon>
        <taxon>Sordariomycetes</taxon>
        <taxon>Hypocreomycetidae</taxon>
        <taxon>Glomerellales</taxon>
        <taxon>Glomerellaceae</taxon>
        <taxon>Colletotrichum</taxon>
        <taxon>Colletotrichum destructivum species complex</taxon>
    </lineage>
</organism>